<gene>
    <name evidence="2" type="ORF">RDB_LOCUS57178</name>
</gene>
<reference evidence="2" key="1">
    <citation type="submission" date="2021-01" db="EMBL/GenBank/DDBJ databases">
        <authorList>
            <person name="Kaushik A."/>
        </authorList>
    </citation>
    <scope>NUCLEOTIDE SEQUENCE</scope>
    <source>
        <strain evidence="2">AG5</strain>
    </source>
</reference>
<dbReference type="AlphaFoldDB" id="A0A8H3HXE2"/>
<name>A0A8H3HXE2_9AGAM</name>
<dbReference type="EMBL" id="CAJNJQ010001142">
    <property type="protein sequence ID" value="CAE7122646.1"/>
    <property type="molecule type" value="Genomic_DNA"/>
</dbReference>
<keyword evidence="1" id="KW-0812">Transmembrane</keyword>
<sequence length="327" mass="35642">MSPITPFTFNVTPISPLFRLSPVASNINDTSLGWTPSCATPDCLPTASWSTSAINSTLSFQYWGGGVALDGRVEGNMSTRFIRDGIEAARSHSGDTLFSWPDNDLDYLYLHDITLKVVDASPDARLTVTRVQVNGSSLSVISESTARWIVPSNKDGLRYIGFTQQASETQTGSSTTYVSSTAGDTMSMEFNGSSLLVYGPCGPDNGLMRVSIDGEQQIVNSSKPFACSDCLLFQARGLQPNHLKRLLIENVDGKTLGINRLELFRVRLPVFAYPGVADRAVAVGCGILSVFLTCMMMMAVYVIKFVKKRRSMGGPYANQHWFQLLSS</sequence>
<protein>
    <submittedName>
        <fullName evidence="2">Uncharacterized protein</fullName>
    </submittedName>
</protein>
<keyword evidence="1" id="KW-0472">Membrane</keyword>
<evidence type="ECO:0000313" key="3">
    <source>
        <dbReference type="Proteomes" id="UP000663827"/>
    </source>
</evidence>
<evidence type="ECO:0000313" key="2">
    <source>
        <dbReference type="EMBL" id="CAE7122646.1"/>
    </source>
</evidence>
<comment type="caution">
    <text evidence="2">The sequence shown here is derived from an EMBL/GenBank/DDBJ whole genome shotgun (WGS) entry which is preliminary data.</text>
</comment>
<evidence type="ECO:0000256" key="1">
    <source>
        <dbReference type="SAM" id="Phobius"/>
    </source>
</evidence>
<accession>A0A8H3HXE2</accession>
<dbReference type="Gene3D" id="2.60.120.260">
    <property type="entry name" value="Galactose-binding domain-like"/>
    <property type="match status" value="1"/>
</dbReference>
<dbReference type="Proteomes" id="UP000663827">
    <property type="component" value="Unassembled WGS sequence"/>
</dbReference>
<organism evidence="2 3">
    <name type="scientific">Rhizoctonia solani</name>
    <dbReference type="NCBI Taxonomy" id="456999"/>
    <lineage>
        <taxon>Eukaryota</taxon>
        <taxon>Fungi</taxon>
        <taxon>Dikarya</taxon>
        <taxon>Basidiomycota</taxon>
        <taxon>Agaricomycotina</taxon>
        <taxon>Agaricomycetes</taxon>
        <taxon>Cantharellales</taxon>
        <taxon>Ceratobasidiaceae</taxon>
        <taxon>Rhizoctonia</taxon>
    </lineage>
</organism>
<feature type="transmembrane region" description="Helical" evidence="1">
    <location>
        <begin position="280"/>
        <end position="303"/>
    </location>
</feature>
<keyword evidence="1" id="KW-1133">Transmembrane helix</keyword>
<proteinExistence type="predicted"/>